<evidence type="ECO:0000259" key="2">
    <source>
        <dbReference type="Pfam" id="PF26254"/>
    </source>
</evidence>
<dbReference type="AlphaFoldDB" id="A0AAE0GR26"/>
<evidence type="ECO:0000313" key="3">
    <source>
        <dbReference type="EMBL" id="KAK3282820.1"/>
    </source>
</evidence>
<evidence type="ECO:0000313" key="4">
    <source>
        <dbReference type="Proteomes" id="UP001190700"/>
    </source>
</evidence>
<feature type="compositionally biased region" description="Basic and acidic residues" evidence="1">
    <location>
        <begin position="700"/>
        <end position="710"/>
    </location>
</feature>
<dbReference type="InterPro" id="IPR013935">
    <property type="entry name" value="Trs120_TRAPPC9"/>
</dbReference>
<name>A0AAE0GR26_9CHLO</name>
<sequence length="1019" mass="105795">MGGQMDGGRETQIARVPSISQWRRLHRAVLVETALVAAAAAKPHEMWALAAQLLREHSPFLSEEARASLLALARAAAHQLGPGARFTEGLVQGLRLRAMCPPPAALQVRKVHAAGTGSAQGRGKVHNPFIYSPINDRQAPKAGAGGAATLWVAGELAQVEVELTNPTCEPLHVEALVLSTEGADFETRPVELLLPPHDPTSAPSVVVLSGRPLIPGTIKLRGCHVTCMGASWEQTWQHPPLEPGAWPGSAGACMASGDGGTAGAVVPVVGCMPLLVQVEAPPVRRAARVMLEGQRASVPVCLSNTGATPVARAFVTLTPVKPKKKKGGTGGELGGVSAVGDLASVVLRGQGLAGALPLPVGGRCTLTVDVWMTAPPGLMRYELSVGYMGRTPLPPGKLASAASAGERQLDEGGAAQAKPRRRSATVPGDAEPMGGEGASELPEYERVLTVPLEVQCVPGLEVTRAALVGPAAAQAASTRGLRGTEDEEKREDCFLQLEVLNRSDFTMRVWVEVLGCRERIVHLPVVLSSGGARAGDDVAEPHAEGPPRLFPGFQRLASIRFPDRRRWLVVACAGEECYSRCCTASAARLLRAAGYTAVVEARWGSELEAMVAAELGPQGMDCAEAARGASERGGERVMADLAGGTWAGQSVGGAGDGARQRTQMQGDQGDQGDQGEPARTPSGESGRAAEMGNTATSSTENKRPAEGRDACGETLKSDLAGESDGSGRVGGEVSAAQAAELVACRGYTLLHVGKPAVGAGALLSGGAFREVAACEVQSAGARGMVVGVPRGVCVAAVLALALREEEHRAKSAPRSKEELELRDAAAGALQQHVRLRWSAGGGDEGEGEVDLRRALQGWLMPEVRHVLLGPSVTLDVGQTASDSNRDEEGSTVVRVGELRPLIVRVTNRTPTDLSLTLVVHCMDAAGECALSSSTPGGGRKAAKVFAAGSVARVGLRLASGGYCEHPFALCILVPGHYVVAPHAEVADLDQGAASDKQGIASPQQLPQVQSNSYVMEAVM</sequence>
<dbReference type="PANTHER" id="PTHR21512">
    <property type="entry name" value="TRAFFICKING PROTEIN PARTICLE COMPLEX SUBUNIT 9"/>
    <property type="match status" value="1"/>
</dbReference>
<feature type="domain" description="Trs120/TRAPPC9 first Ig-like" evidence="2">
    <location>
        <begin position="116"/>
        <end position="229"/>
    </location>
</feature>
<dbReference type="Pfam" id="PF26254">
    <property type="entry name" value="Ig_TRAPPC9-Trs120_1st"/>
    <property type="match status" value="1"/>
</dbReference>
<feature type="region of interest" description="Disordered" evidence="1">
    <location>
        <begin position="645"/>
        <end position="710"/>
    </location>
</feature>
<comment type="caution">
    <text evidence="3">The sequence shown here is derived from an EMBL/GenBank/DDBJ whole genome shotgun (WGS) entry which is preliminary data.</text>
</comment>
<dbReference type="Proteomes" id="UP001190700">
    <property type="component" value="Unassembled WGS sequence"/>
</dbReference>
<keyword evidence="4" id="KW-1185">Reference proteome</keyword>
<accession>A0AAE0GR26</accession>
<dbReference type="PANTHER" id="PTHR21512:SF5">
    <property type="entry name" value="TRAFFICKING PROTEIN PARTICLE COMPLEX SUBUNIT 9"/>
    <property type="match status" value="1"/>
</dbReference>
<dbReference type="GO" id="GO:0005802">
    <property type="term" value="C:trans-Golgi network"/>
    <property type="evidence" value="ECO:0007669"/>
    <property type="project" value="TreeGrafter"/>
</dbReference>
<proteinExistence type="predicted"/>
<protein>
    <recommendedName>
        <fullName evidence="2">Trs120/TRAPPC9 first Ig-like domain-containing protein</fullName>
    </recommendedName>
</protein>
<gene>
    <name evidence="3" type="ORF">CYMTET_9466</name>
</gene>
<feature type="region of interest" description="Disordered" evidence="1">
    <location>
        <begin position="397"/>
        <end position="440"/>
    </location>
</feature>
<reference evidence="3 4" key="1">
    <citation type="journal article" date="2015" name="Genome Biol. Evol.">
        <title>Comparative Genomics of a Bacterivorous Green Alga Reveals Evolutionary Causalities and Consequences of Phago-Mixotrophic Mode of Nutrition.</title>
        <authorList>
            <person name="Burns J.A."/>
            <person name="Paasch A."/>
            <person name="Narechania A."/>
            <person name="Kim E."/>
        </authorList>
    </citation>
    <scope>NUCLEOTIDE SEQUENCE [LARGE SCALE GENOMIC DNA]</scope>
    <source>
        <strain evidence="3 4">PLY_AMNH</strain>
    </source>
</reference>
<dbReference type="InterPro" id="IPR058565">
    <property type="entry name" value="Ig_TRAPPC9_Trs120_1st"/>
</dbReference>
<evidence type="ECO:0000256" key="1">
    <source>
        <dbReference type="SAM" id="MobiDB-lite"/>
    </source>
</evidence>
<dbReference type="EMBL" id="LGRX02003147">
    <property type="protein sequence ID" value="KAK3282820.1"/>
    <property type="molecule type" value="Genomic_DNA"/>
</dbReference>
<organism evidence="3 4">
    <name type="scientific">Cymbomonas tetramitiformis</name>
    <dbReference type="NCBI Taxonomy" id="36881"/>
    <lineage>
        <taxon>Eukaryota</taxon>
        <taxon>Viridiplantae</taxon>
        <taxon>Chlorophyta</taxon>
        <taxon>Pyramimonadophyceae</taxon>
        <taxon>Pyramimonadales</taxon>
        <taxon>Pyramimonadaceae</taxon>
        <taxon>Cymbomonas</taxon>
    </lineage>
</organism>